<gene>
    <name evidence="2" type="ORF">ISF_06729</name>
</gene>
<dbReference type="AlphaFoldDB" id="A0A167R1T5"/>
<accession>A0A167R1T5</accession>
<sequence>MAEETIHSAPDTAKCPDSAYGSPDLSEYESAPGSYYGPDSSSSASSSSSGPSSSTASTCRPSSCGGSVNFLLLADPSTAEYMPLRKTVSAAVAWHAELCLDVTDLPALLSRGLFWTVRDIDPTKNYFSSTPQEPARPRGPACLGFPHFRHYELVDGTGDGDGEEGSMPLWRGTLRVHARTVRTLREFRPGRLTLDNVRFAAAKDRQGRWVYRFDSENNDACFSAITDDAPLLGWWPWPKAKGSRGAMSKNDAEGVGKGADDVETVVDGGALHDRRVRIVGGNM</sequence>
<dbReference type="RefSeq" id="XP_018702373.1">
    <property type="nucleotide sequence ID" value="XM_018850333.1"/>
</dbReference>
<organism evidence="2 3">
    <name type="scientific">Cordyceps fumosorosea (strain ARSEF 2679)</name>
    <name type="common">Isaria fumosorosea</name>
    <dbReference type="NCBI Taxonomy" id="1081104"/>
    <lineage>
        <taxon>Eukaryota</taxon>
        <taxon>Fungi</taxon>
        <taxon>Dikarya</taxon>
        <taxon>Ascomycota</taxon>
        <taxon>Pezizomycotina</taxon>
        <taxon>Sordariomycetes</taxon>
        <taxon>Hypocreomycetidae</taxon>
        <taxon>Hypocreales</taxon>
        <taxon>Cordycipitaceae</taxon>
        <taxon>Cordyceps</taxon>
    </lineage>
</organism>
<keyword evidence="3" id="KW-1185">Reference proteome</keyword>
<comment type="caution">
    <text evidence="2">The sequence shown here is derived from an EMBL/GenBank/DDBJ whole genome shotgun (WGS) entry which is preliminary data.</text>
</comment>
<evidence type="ECO:0000313" key="2">
    <source>
        <dbReference type="EMBL" id="OAA58190.1"/>
    </source>
</evidence>
<evidence type="ECO:0000256" key="1">
    <source>
        <dbReference type="SAM" id="MobiDB-lite"/>
    </source>
</evidence>
<protein>
    <submittedName>
        <fullName evidence="2">Uncharacterized protein</fullName>
    </submittedName>
</protein>
<dbReference type="OrthoDB" id="4589291at2759"/>
<feature type="region of interest" description="Disordered" evidence="1">
    <location>
        <begin position="1"/>
        <end position="62"/>
    </location>
</feature>
<dbReference type="EMBL" id="AZHB01000018">
    <property type="protein sequence ID" value="OAA58190.1"/>
    <property type="molecule type" value="Genomic_DNA"/>
</dbReference>
<evidence type="ECO:0000313" key="3">
    <source>
        <dbReference type="Proteomes" id="UP000076744"/>
    </source>
</evidence>
<name>A0A167R1T5_CORFA</name>
<feature type="compositionally biased region" description="Low complexity" evidence="1">
    <location>
        <begin position="30"/>
        <end position="62"/>
    </location>
</feature>
<dbReference type="Proteomes" id="UP000076744">
    <property type="component" value="Unassembled WGS sequence"/>
</dbReference>
<proteinExistence type="predicted"/>
<dbReference type="GeneID" id="30023021"/>
<reference evidence="2 3" key="1">
    <citation type="journal article" date="2016" name="Genome Biol. Evol.">
        <title>Divergent and convergent evolution of fungal pathogenicity.</title>
        <authorList>
            <person name="Shang Y."/>
            <person name="Xiao G."/>
            <person name="Zheng P."/>
            <person name="Cen K."/>
            <person name="Zhan S."/>
            <person name="Wang C."/>
        </authorList>
    </citation>
    <scope>NUCLEOTIDE SEQUENCE [LARGE SCALE GENOMIC DNA]</scope>
    <source>
        <strain evidence="2 3">ARSEF 2679</strain>
    </source>
</reference>